<reference evidence="3 5" key="2">
    <citation type="submission" date="2019-03" db="EMBL/GenBank/DDBJ databases">
        <title>Genomics of glacier-inhabiting Cryobacterium strains.</title>
        <authorList>
            <person name="Liu Q."/>
            <person name="Xin Y.-H."/>
        </authorList>
    </citation>
    <scope>NUCLEOTIDE SEQUENCE [LARGE SCALE GENOMIC DNA]</scope>
    <source>
        <strain evidence="3 5">Hh8</strain>
    </source>
</reference>
<reference evidence="2 4" key="1">
    <citation type="submission" date="2016-10" db="EMBL/GenBank/DDBJ databases">
        <authorList>
            <person name="Varghese N."/>
            <person name="Submissions S."/>
        </authorList>
    </citation>
    <scope>NUCLEOTIDE SEQUENCE [LARGE SCALE GENOMIC DNA]</scope>
    <source>
        <strain evidence="2 4">CGMCC 1.11215</strain>
    </source>
</reference>
<feature type="transmembrane region" description="Helical" evidence="1">
    <location>
        <begin position="363"/>
        <end position="381"/>
    </location>
</feature>
<dbReference type="Pfam" id="PF02447">
    <property type="entry name" value="GntP_permease"/>
    <property type="match status" value="1"/>
</dbReference>
<feature type="transmembrane region" description="Helical" evidence="1">
    <location>
        <begin position="135"/>
        <end position="155"/>
    </location>
</feature>
<keyword evidence="1" id="KW-0472">Membrane</keyword>
<evidence type="ECO:0000313" key="4">
    <source>
        <dbReference type="Proteomes" id="UP000199639"/>
    </source>
</evidence>
<dbReference type="EMBL" id="FNIB01000003">
    <property type="protein sequence ID" value="SDN01133.1"/>
    <property type="molecule type" value="Genomic_DNA"/>
</dbReference>
<feature type="transmembrane region" description="Helical" evidence="1">
    <location>
        <begin position="175"/>
        <end position="196"/>
    </location>
</feature>
<name>A0A4R8UYF2_9MICO</name>
<feature type="transmembrane region" description="Helical" evidence="1">
    <location>
        <begin position="334"/>
        <end position="356"/>
    </location>
</feature>
<dbReference type="PANTHER" id="PTHR30354:SF11">
    <property type="entry name" value="PERMEASE"/>
    <property type="match status" value="1"/>
</dbReference>
<keyword evidence="5" id="KW-1185">Reference proteome</keyword>
<feature type="transmembrane region" description="Helical" evidence="1">
    <location>
        <begin position="96"/>
        <end position="123"/>
    </location>
</feature>
<dbReference type="PANTHER" id="PTHR30354">
    <property type="entry name" value="GNT FAMILY GLUCONATE TRANSPORTER"/>
    <property type="match status" value="1"/>
</dbReference>
<feature type="transmembrane region" description="Helical" evidence="1">
    <location>
        <begin position="393"/>
        <end position="414"/>
    </location>
</feature>
<keyword evidence="1" id="KW-0812">Transmembrane</keyword>
<dbReference type="EMBL" id="SOFD01000041">
    <property type="protein sequence ID" value="TFB73069.1"/>
    <property type="molecule type" value="Genomic_DNA"/>
</dbReference>
<evidence type="ECO:0000313" key="3">
    <source>
        <dbReference type="EMBL" id="TFB73069.1"/>
    </source>
</evidence>
<feature type="transmembrane region" description="Helical" evidence="1">
    <location>
        <begin position="310"/>
        <end position="328"/>
    </location>
</feature>
<sequence>MLSIAILVALVAAIVFATAKLKINPFLALLAAALVGGFAFGLPVDTIAPTMTTAFGATLGNIGLIILFGTIIGVILERTGAAIAMAEALIRVLGTRFPTLTMSVIGFIVSIPVFCDSGFVILNSLKKSLAARAKVSLVAMTIALMTGLYATHVFVPPTPGPLAAAGNLNIIDQLGLIIGFGLIAAVVSALAGLLWANRFLKKNIELMPEPSGEESEQDYEKIRAAYGKLPNAFLAFLPILAPILLICLASMAKLPAAPFGDSGLYIAIVFVGTPVIALAVGLIASLFLLRGKGKLDAFGDRVTEGIRISAPILLITASGAAFGAVLAASDLTDFLGSTLSTLGLGLAVPFLISAALKTAQGSSTVAMVTTSVLLLPLLPALGLDSDLGKVLSVLAIGAGAMVVSHANDSFFWVVSQLSRIPVATAYRTLTPATAIQGVAGFAAVWVIGLIVL</sequence>
<protein>
    <submittedName>
        <fullName evidence="2">Gluconate:H+ symporter, GntP family</fullName>
    </submittedName>
    <submittedName>
        <fullName evidence="3">GntP family permease</fullName>
    </submittedName>
</protein>
<evidence type="ECO:0000313" key="2">
    <source>
        <dbReference type="EMBL" id="SDN01133.1"/>
    </source>
</evidence>
<feature type="transmembrane region" description="Helical" evidence="1">
    <location>
        <begin position="264"/>
        <end position="289"/>
    </location>
</feature>
<dbReference type="InterPro" id="IPR003474">
    <property type="entry name" value="Glcn_transporter"/>
</dbReference>
<feature type="transmembrane region" description="Helical" evidence="1">
    <location>
        <begin position="232"/>
        <end position="252"/>
    </location>
</feature>
<dbReference type="GO" id="GO:0005886">
    <property type="term" value="C:plasma membrane"/>
    <property type="evidence" value="ECO:0007669"/>
    <property type="project" value="TreeGrafter"/>
</dbReference>
<dbReference type="STRING" id="1424659.SAMN05216368_103199"/>
<keyword evidence="1" id="KW-1133">Transmembrane helix</keyword>
<accession>A0A4R8UYF2</accession>
<evidence type="ECO:0000313" key="5">
    <source>
        <dbReference type="Proteomes" id="UP000298252"/>
    </source>
</evidence>
<dbReference type="Proteomes" id="UP000298252">
    <property type="component" value="Unassembled WGS sequence"/>
</dbReference>
<evidence type="ECO:0000256" key="1">
    <source>
        <dbReference type="SAM" id="Phobius"/>
    </source>
</evidence>
<dbReference type="GO" id="GO:0015128">
    <property type="term" value="F:gluconate transmembrane transporter activity"/>
    <property type="evidence" value="ECO:0007669"/>
    <property type="project" value="InterPro"/>
</dbReference>
<dbReference type="RefSeq" id="WP_092339682.1">
    <property type="nucleotide sequence ID" value="NZ_FNIB01000003.1"/>
</dbReference>
<feature type="transmembrane region" description="Helical" evidence="1">
    <location>
        <begin position="426"/>
        <end position="451"/>
    </location>
</feature>
<dbReference type="Proteomes" id="UP000199639">
    <property type="component" value="Unassembled WGS sequence"/>
</dbReference>
<dbReference type="AlphaFoldDB" id="A0A4R8UYF2"/>
<feature type="transmembrane region" description="Helical" evidence="1">
    <location>
        <begin position="27"/>
        <end position="48"/>
    </location>
</feature>
<gene>
    <name evidence="3" type="ORF">E3O21_18515</name>
    <name evidence="2" type="ORF">SAMN05216368_103199</name>
</gene>
<proteinExistence type="predicted"/>
<organism evidence="2 4">
    <name type="scientific">Cryobacterium flavum</name>
    <dbReference type="NCBI Taxonomy" id="1424659"/>
    <lineage>
        <taxon>Bacteria</taxon>
        <taxon>Bacillati</taxon>
        <taxon>Actinomycetota</taxon>
        <taxon>Actinomycetes</taxon>
        <taxon>Micrococcales</taxon>
        <taxon>Microbacteriaceae</taxon>
        <taxon>Cryobacterium</taxon>
    </lineage>
</organism>
<feature type="transmembrane region" description="Helical" evidence="1">
    <location>
        <begin position="55"/>
        <end position="76"/>
    </location>
</feature>